<dbReference type="AlphaFoldDB" id="A0A4V0NHQ2"/>
<organism evidence="1 2">
    <name type="scientific">Sorangium cellulosum</name>
    <name type="common">Polyangium cellulosum</name>
    <dbReference type="NCBI Taxonomy" id="56"/>
    <lineage>
        <taxon>Bacteria</taxon>
        <taxon>Pseudomonadati</taxon>
        <taxon>Myxococcota</taxon>
        <taxon>Polyangia</taxon>
        <taxon>Polyangiales</taxon>
        <taxon>Polyangiaceae</taxon>
        <taxon>Sorangium</taxon>
    </lineage>
</organism>
<sequence length="760" mass="82439">MPIRPPALDDRSFHDLVEELVARIPAHAPEYTDPRVGDPGRTLIELFAWLADTMLYRANLVPERQRLAFLRLLGVPMRPAVAARGLVSVQLDEDVAEAPRIRALAPIKGPVPFETRDELTVLPITADAFVKRPIRAEEERALGPELLAQLPLAYGLSSREGRPVAPKFYVTTPVFAGGSPAAAGLDVIQETVDRSLWLALLARKPELVGPAREALGNDPEGQQRILNVGIMPAIEVPRPLEDAELFEQLARRGRIPHVWEITTGRATGGSPGGAEMVALEVIKDDTSGLTRRGVIRLGLPRASLIGAPENDVRNDPAAGLGDRPPRIDDAKIAGRVVAWLRLRPLEKGQQSLRLGWVGVNAIEIDQRATVTGRIIGSSDDSADQEMQLPAANVDPESLVLEVEEDNLGFVRWTRIADLALAGRDSAVYTLDPEASTVRFGDGVRGRIPGAGRRVRVSAMRAGGGRAGNLPPGTLKDMTAFDARPPHPRVQRKLKVVQSLPTDGGQDAELLAEAEQRIPGILRHRDRAVTADDFRTLAVETPGVVVARVEVLPRFKPHQRRSEVPGVVSVMVLPFKAERTPPNPRADRPFLEAVHTWLDARRPLATELYTIGCEYVPLAVTVGVTLRDGFPRDEQLLAVKEAVRRFLWPLAPGGAGFTGWPLGRAVRDREVETVVAQVPGVSEVIGVNLFRRKGSGWERVTERNATGGFVLALEPWQLPELLAVVAVADAPPPADDPSQIPNPFADDADAGVAVPVVPEVC</sequence>
<proteinExistence type="predicted"/>
<name>A0A4V0NHQ2_SORCE</name>
<dbReference type="NCBIfam" id="TIGR02243">
    <property type="entry name" value="putative baseplate assembly protein"/>
    <property type="match status" value="1"/>
</dbReference>
<reference evidence="1 2" key="1">
    <citation type="submission" date="2015-09" db="EMBL/GenBank/DDBJ databases">
        <title>Sorangium comparison.</title>
        <authorList>
            <person name="Zaburannyi N."/>
            <person name="Bunk B."/>
            <person name="Overmann J."/>
            <person name="Mueller R."/>
        </authorList>
    </citation>
    <scope>NUCLEOTIDE SEQUENCE [LARGE SCALE GENOMIC DNA]</scope>
    <source>
        <strain evidence="1 2">So ce836</strain>
    </source>
</reference>
<accession>A0A4V0NHQ2</accession>
<dbReference type="InterPro" id="IPR011749">
    <property type="entry name" value="CHP02243"/>
</dbReference>
<evidence type="ECO:0000313" key="2">
    <source>
        <dbReference type="Proteomes" id="UP000295497"/>
    </source>
</evidence>
<dbReference type="RefSeq" id="WP_129580089.1">
    <property type="nucleotide sequence ID" value="NZ_CP012672.1"/>
</dbReference>
<protein>
    <submittedName>
        <fullName evidence="1">Uncharacterized protein</fullName>
    </submittedName>
</protein>
<dbReference type="Proteomes" id="UP000295497">
    <property type="component" value="Chromosome"/>
</dbReference>
<evidence type="ECO:0000313" key="1">
    <source>
        <dbReference type="EMBL" id="AUX37462.1"/>
    </source>
</evidence>
<dbReference type="EMBL" id="CP012672">
    <property type="protein sequence ID" value="AUX37462.1"/>
    <property type="molecule type" value="Genomic_DNA"/>
</dbReference>
<gene>
    <name evidence="1" type="ORF">SOCE836_096870</name>
</gene>